<dbReference type="NCBIfam" id="TIGR00374">
    <property type="entry name" value="flippase-like domain"/>
    <property type="match status" value="1"/>
</dbReference>
<keyword evidence="2" id="KW-1003">Cell membrane</keyword>
<evidence type="ECO:0000256" key="2">
    <source>
        <dbReference type="ARBA" id="ARBA00022475"/>
    </source>
</evidence>
<evidence type="ECO:0000256" key="5">
    <source>
        <dbReference type="ARBA" id="ARBA00023136"/>
    </source>
</evidence>
<feature type="transmembrane region" description="Helical" evidence="6">
    <location>
        <begin position="46"/>
        <end position="65"/>
    </location>
</feature>
<dbReference type="Pfam" id="PF03706">
    <property type="entry name" value="LPG_synthase_TM"/>
    <property type="match status" value="1"/>
</dbReference>
<protein>
    <submittedName>
        <fullName evidence="7">Lysylphosphatidylglycerol synthase transmembrane domain-containing protein</fullName>
    </submittedName>
</protein>
<feature type="transmembrane region" description="Helical" evidence="6">
    <location>
        <begin position="223"/>
        <end position="243"/>
    </location>
</feature>
<keyword evidence="4 6" id="KW-1133">Transmembrane helix</keyword>
<feature type="transmembrane region" description="Helical" evidence="6">
    <location>
        <begin position="7"/>
        <end position="26"/>
    </location>
</feature>
<comment type="subcellular location">
    <subcellularLocation>
        <location evidence="1">Cell membrane</location>
        <topology evidence="1">Multi-pass membrane protein</topology>
    </subcellularLocation>
</comment>
<evidence type="ECO:0000256" key="6">
    <source>
        <dbReference type="SAM" id="Phobius"/>
    </source>
</evidence>
<feature type="transmembrane region" description="Helical" evidence="6">
    <location>
        <begin position="249"/>
        <end position="268"/>
    </location>
</feature>
<feature type="transmembrane region" description="Helical" evidence="6">
    <location>
        <begin position="297"/>
        <end position="320"/>
    </location>
</feature>
<evidence type="ECO:0000256" key="4">
    <source>
        <dbReference type="ARBA" id="ARBA00022989"/>
    </source>
</evidence>
<reference evidence="7 8" key="1">
    <citation type="submission" date="2023-06" db="EMBL/GenBank/DDBJ databases">
        <authorList>
            <person name="Zeman M."/>
            <person name="Kubasova T."/>
            <person name="Jahodarova E."/>
            <person name="Nykrynova M."/>
            <person name="Rychlik I."/>
        </authorList>
    </citation>
    <scope>NUCLEOTIDE SEQUENCE [LARGE SCALE GENOMIC DNA]</scope>
    <source>
        <strain evidence="7 8">ET4</strain>
    </source>
</reference>
<sequence>MKENKLINYIFQIVAPLVLSGLILWWMYRGFDWEEFFEVLNYQTDWMWMLLSMPFGITAQIFRALRWKQTLEPVQEHPRTTVCINSVYLSYASSLVIPRIGEVLRCGVLSRYDGTSFSKALGTVVTERIVDSIFVVLLAGLTILFQLPVFITFFRQTGISVVGVLQGFSATGYMVTLVCALALVLLLVWLMRRLSVFKKTRNAFLGLRDGLVSLRKIKSVPVFLLYTFGIWLSYYLHFYFTIFCFEGTSFLSMSAVLVAFVVGCFAVLVPTPNGAGPWHFAVKTVLLLYGVQADDGVMFVLAVHTLQTLLVLVLGLYALVRLQFTSRALKQSPGRKN</sequence>
<keyword evidence="3 6" id="KW-0812">Transmembrane</keyword>
<accession>A0ABT7U6B1</accession>
<dbReference type="PANTHER" id="PTHR39087">
    <property type="entry name" value="UPF0104 MEMBRANE PROTEIN MJ1595"/>
    <property type="match status" value="1"/>
</dbReference>
<evidence type="ECO:0000256" key="3">
    <source>
        <dbReference type="ARBA" id="ARBA00022692"/>
    </source>
</evidence>
<feature type="transmembrane region" description="Helical" evidence="6">
    <location>
        <begin position="275"/>
        <end position="291"/>
    </location>
</feature>
<dbReference type="EMBL" id="JAUDCF010000021">
    <property type="protein sequence ID" value="MDM8146066.1"/>
    <property type="molecule type" value="Genomic_DNA"/>
</dbReference>
<feature type="transmembrane region" description="Helical" evidence="6">
    <location>
        <begin position="171"/>
        <end position="191"/>
    </location>
</feature>
<name>A0ABT7U6B1_9BACE</name>
<gene>
    <name evidence="7" type="ORF">QUW02_09070</name>
</gene>
<reference evidence="8" key="2">
    <citation type="submission" date="2023-07" db="EMBL/GenBank/DDBJ databases">
        <title>Identification and characterization of horizontal gene transfer across gut microbiota members of farm animals based on homology search.</title>
        <authorList>
            <person name="Schwarzerova J."/>
            <person name="Nykrynova M."/>
            <person name="Jureckova K."/>
            <person name="Cejkova D."/>
            <person name="Rychlik I."/>
        </authorList>
    </citation>
    <scope>NUCLEOTIDE SEQUENCE [LARGE SCALE GENOMIC DNA]</scope>
    <source>
        <strain evidence="8">ET4</strain>
    </source>
</reference>
<keyword evidence="8" id="KW-1185">Reference proteome</keyword>
<comment type="caution">
    <text evidence="7">The sequence shown here is derived from an EMBL/GenBank/DDBJ whole genome shotgun (WGS) entry which is preliminary data.</text>
</comment>
<evidence type="ECO:0000256" key="1">
    <source>
        <dbReference type="ARBA" id="ARBA00004651"/>
    </source>
</evidence>
<proteinExistence type="predicted"/>
<feature type="transmembrane region" description="Helical" evidence="6">
    <location>
        <begin position="129"/>
        <end position="151"/>
    </location>
</feature>
<organism evidence="7 8">
    <name type="scientific">Bacteroides eggerthii</name>
    <dbReference type="NCBI Taxonomy" id="28111"/>
    <lineage>
        <taxon>Bacteria</taxon>
        <taxon>Pseudomonadati</taxon>
        <taxon>Bacteroidota</taxon>
        <taxon>Bacteroidia</taxon>
        <taxon>Bacteroidales</taxon>
        <taxon>Bacteroidaceae</taxon>
        <taxon>Bacteroides</taxon>
    </lineage>
</organism>
<dbReference type="PANTHER" id="PTHR39087:SF2">
    <property type="entry name" value="UPF0104 MEMBRANE PROTEIN MJ1595"/>
    <property type="match status" value="1"/>
</dbReference>
<dbReference type="InterPro" id="IPR022791">
    <property type="entry name" value="L-PG_synthase/AglD"/>
</dbReference>
<keyword evidence="5 6" id="KW-0472">Membrane</keyword>
<evidence type="ECO:0000313" key="7">
    <source>
        <dbReference type="EMBL" id="MDM8146066.1"/>
    </source>
</evidence>
<evidence type="ECO:0000313" key="8">
    <source>
        <dbReference type="Proteomes" id="UP001228403"/>
    </source>
</evidence>
<dbReference type="Proteomes" id="UP001228403">
    <property type="component" value="Unassembled WGS sequence"/>
</dbReference>